<accession>A0A6I6GMV3</accession>
<evidence type="ECO:0000259" key="1">
    <source>
        <dbReference type="Pfam" id="PF18962"/>
    </source>
</evidence>
<organism evidence="2 3">
    <name type="scientific">Phnomibacter ginsenosidimutans</name>
    <dbReference type="NCBI Taxonomy" id="2676868"/>
    <lineage>
        <taxon>Bacteria</taxon>
        <taxon>Pseudomonadati</taxon>
        <taxon>Bacteroidota</taxon>
        <taxon>Chitinophagia</taxon>
        <taxon>Chitinophagales</taxon>
        <taxon>Chitinophagaceae</taxon>
        <taxon>Phnomibacter</taxon>
    </lineage>
</organism>
<feature type="domain" description="Secretion system C-terminal sorting" evidence="1">
    <location>
        <begin position="1027"/>
        <end position="1095"/>
    </location>
</feature>
<evidence type="ECO:0000313" key="3">
    <source>
        <dbReference type="Proteomes" id="UP000426027"/>
    </source>
</evidence>
<keyword evidence="3" id="KW-1185">Reference proteome</keyword>
<dbReference type="InterPro" id="IPR026444">
    <property type="entry name" value="Secre_tail"/>
</dbReference>
<gene>
    <name evidence="2" type="ORF">GLV81_18610</name>
</gene>
<evidence type="ECO:0000313" key="2">
    <source>
        <dbReference type="EMBL" id="QGW29865.1"/>
    </source>
</evidence>
<dbReference type="RefSeq" id="WP_157480505.1">
    <property type="nucleotide sequence ID" value="NZ_CP046566.1"/>
</dbReference>
<name>A0A6I6GMV3_9BACT</name>
<reference evidence="2 3" key="1">
    <citation type="submission" date="2019-11" db="EMBL/GenBank/DDBJ databases">
        <authorList>
            <person name="Im W.T."/>
        </authorList>
    </citation>
    <scope>NUCLEOTIDE SEQUENCE [LARGE SCALE GENOMIC DNA]</scope>
    <source>
        <strain evidence="2 3">SB-02</strain>
    </source>
</reference>
<dbReference type="Proteomes" id="UP000426027">
    <property type="component" value="Chromosome"/>
</dbReference>
<dbReference type="AlphaFoldDB" id="A0A6I6GMV3"/>
<protein>
    <submittedName>
        <fullName evidence="2">T9SS type A sorting domain-containing protein</fullName>
    </submittedName>
</protein>
<dbReference type="EMBL" id="CP046566">
    <property type="protein sequence ID" value="QGW29865.1"/>
    <property type="molecule type" value="Genomic_DNA"/>
</dbReference>
<dbReference type="Pfam" id="PF18962">
    <property type="entry name" value="Por_Secre_tail"/>
    <property type="match status" value="1"/>
</dbReference>
<proteinExistence type="predicted"/>
<sequence>MFTQSWLNTWKGIGQLNPGKKYSQYWLLLAIGLIGQVVSFAQLSTGDDFNRGLEDNALTGYTFTGVAAGATVNNTSLRTGIRGLQTSNGSTSGSYIRHTGWTTSVPAGQYVHVLAWGRSASGTTGRKRAGVTLGGIDYAASTDFNITTTWQRFTFARQNSGILALTANPFVRAYTSSTSSITQYHDDMVMYVSNSPTTDVVKPVAPSCLNVVRTASDAIQIRWSNGSDAATGVQGTLVLRINSTSGTPTALNDQGTYTTSSTAADGVRTIGSWTIIANLAPGEEEYVDNTVASGQNYRYTIAHYDLALNYSAYATPVNANASAPAATLVPRISQSISNLTRPTGGTFQPGDSVEIKVTVDYASSTPIYNLKARIYIDPKFTYKNNSMRVKDNKGFDFSDPTAPGASPCGTAFTGASGNISGLTDAGGDDMGNYNSVGGYADIMLGEKPTATSFASLEAGTNERWGGRVIGSGAGTTIPSYYNGRSIVVASIAVIIPSTATIGDVYDISSTTFYSYSELATASQMLSYNINSSENSELFTQIVVSDPTLPASYSSRGANLFSAFDNGTFGGGTNIDGPGSLTSSALTKTTIATGAPGDGFYSISKNTAGNQAQTSNAIAINHADRVFTHWYVGGDHTGTSDATGNLAVATADSGGYMLIVNADYVPTRVVEQTITGLCPGTFYNFKAWFKNVCPSCGVNSLNGQNIRNTNPADTDPRRQGVKPSLTFDVNNQAYYTTGPIDTSDGWIQKQFVFATGASSGDFNFSIRNNSPGGDGNDWAIDDISIITRGPSASVNVDADPVIDPEPSAFCIGQRFQIMGNWIESTGAFTQYDAYQFQWAYGSNGPWNAVTPVMELPTPNDPYNPTNGRIDSAVTESFNDPNREVYFRVVVATQASNISLADAAPCQVTAYNSAVIQIGSCVLPIKLLRFKAASFGQQVLLNWATADIDRLQYFVIERSTNGVDFSPVEKVNPNSFVSKYQYQLTDLPQSNADRLWYRLKMVHLNNEITYSAIEMVGWKKTAISLNIQPNPAKDMIQLNWSGVKQNQKVKLSISNATGNVIHTETITIQNGPTQQLRLPAHMAAGLYFVQVEDNANGFKQSIKLNKL</sequence>
<dbReference type="NCBIfam" id="TIGR04183">
    <property type="entry name" value="Por_Secre_tail"/>
    <property type="match status" value="1"/>
</dbReference>
<dbReference type="KEGG" id="fls:GLV81_18610"/>